<feature type="transmembrane region" description="Helical" evidence="1">
    <location>
        <begin position="12"/>
        <end position="32"/>
    </location>
</feature>
<keyword evidence="2" id="KW-0614">Plasmid</keyword>
<evidence type="ECO:0000313" key="2">
    <source>
        <dbReference type="EMBL" id="ACO25681.1"/>
    </source>
</evidence>
<proteinExistence type="predicted"/>
<keyword evidence="1" id="KW-1133">Transmembrane helix</keyword>
<geneLocation type="plasmid" evidence="2 3">
    <name>p03BB102_179</name>
</geneLocation>
<evidence type="ECO:0000313" key="3">
    <source>
        <dbReference type="Proteomes" id="UP000002210"/>
    </source>
</evidence>
<keyword evidence="1" id="KW-0812">Transmembrane</keyword>
<protein>
    <submittedName>
        <fullName evidence="2">Uncharacterized protein</fullName>
    </submittedName>
</protein>
<name>A0A125Y9U1_BACC3</name>
<dbReference type="KEGG" id="bcx:BCA_A0150"/>
<keyword evidence="1" id="KW-0472">Membrane</keyword>
<reference evidence="2 3" key="1">
    <citation type="submission" date="2009-02" db="EMBL/GenBank/DDBJ databases">
        <title>Genome sequence of Bacillus cereus 03BB102.</title>
        <authorList>
            <person name="Dodson R.J."/>
            <person name="Jackson P."/>
            <person name="Munk A.C."/>
            <person name="Brettin T."/>
            <person name="Bruce D."/>
            <person name="Detter C."/>
            <person name="Tapia R."/>
            <person name="Han C."/>
            <person name="Sutton G."/>
            <person name="Sims D."/>
        </authorList>
    </citation>
    <scope>NUCLEOTIDE SEQUENCE [LARGE SCALE GENOMIC DNA]</scope>
    <source>
        <strain evidence="2 3">03BB102</strain>
        <plasmid evidence="3">Plasmid p03BB102_179</plasmid>
    </source>
</reference>
<evidence type="ECO:0000256" key="1">
    <source>
        <dbReference type="SAM" id="Phobius"/>
    </source>
</evidence>
<sequence length="52" mass="6336">MIFFKYSSRVFFVSHLLFYFSIPFYMHSFIIMNTGSMHKGYKDGPLLYKKRL</sequence>
<dbReference type="Proteomes" id="UP000002210">
    <property type="component" value="Plasmid p03BB102_179"/>
</dbReference>
<dbReference type="EMBL" id="CP001406">
    <property type="protein sequence ID" value="ACO25681.1"/>
    <property type="molecule type" value="Genomic_DNA"/>
</dbReference>
<dbReference type="AlphaFoldDB" id="A0A125Y9U1"/>
<gene>
    <name evidence="2" type="ordered locus">BCA_A0150</name>
</gene>
<organism evidence="2 3">
    <name type="scientific">Bacillus cereus (strain 03BB102)</name>
    <dbReference type="NCBI Taxonomy" id="572264"/>
    <lineage>
        <taxon>Bacteria</taxon>
        <taxon>Bacillati</taxon>
        <taxon>Bacillota</taxon>
        <taxon>Bacilli</taxon>
        <taxon>Bacillales</taxon>
        <taxon>Bacillaceae</taxon>
        <taxon>Bacillus</taxon>
        <taxon>Bacillus cereus group</taxon>
    </lineage>
</organism>
<accession>A0A125Y9U1</accession>